<evidence type="ECO:0000313" key="2">
    <source>
        <dbReference type="EMBL" id="NGY61386.1"/>
    </source>
</evidence>
<comment type="caution">
    <text evidence="2">The sequence shown here is derived from an EMBL/GenBank/DDBJ whole genome shotgun (WGS) entry which is preliminary data.</text>
</comment>
<sequence length="130" mass="14199">MLNPFDTSVGRQARLTEFRILAASGDGVLADFAKEVVAGRAEPRELLTTGWVVEGWIDELQAEAERFRDSPEAAQEWSLEQAQAFLDQHLAGVASLDVEAIEAVLTRPAPVTPVADEDDEEGPPLLKDAW</sequence>
<name>A0A7C9RSW2_9PSEU</name>
<reference evidence="2 3" key="1">
    <citation type="submission" date="2020-03" db="EMBL/GenBank/DDBJ databases">
        <title>Isolation and identification of active actinomycetes.</title>
        <authorList>
            <person name="Sun X."/>
        </authorList>
    </citation>
    <scope>NUCLEOTIDE SEQUENCE [LARGE SCALE GENOMIC DNA]</scope>
    <source>
        <strain evidence="2 3">NEAU-D13</strain>
    </source>
</reference>
<evidence type="ECO:0000313" key="3">
    <source>
        <dbReference type="Proteomes" id="UP000481360"/>
    </source>
</evidence>
<keyword evidence="3" id="KW-1185">Reference proteome</keyword>
<dbReference type="RefSeq" id="WP_166047784.1">
    <property type="nucleotide sequence ID" value="NZ_JAAMPJ010000005.1"/>
</dbReference>
<dbReference type="AlphaFoldDB" id="A0A7C9RSW2"/>
<protein>
    <submittedName>
        <fullName evidence="2">Uncharacterized protein</fullName>
    </submittedName>
</protein>
<evidence type="ECO:0000256" key="1">
    <source>
        <dbReference type="SAM" id="MobiDB-lite"/>
    </source>
</evidence>
<proteinExistence type="predicted"/>
<accession>A0A7C9RSW2</accession>
<organism evidence="2 3">
    <name type="scientific">Lentzea alba</name>
    <dbReference type="NCBI Taxonomy" id="2714351"/>
    <lineage>
        <taxon>Bacteria</taxon>
        <taxon>Bacillati</taxon>
        <taxon>Actinomycetota</taxon>
        <taxon>Actinomycetes</taxon>
        <taxon>Pseudonocardiales</taxon>
        <taxon>Pseudonocardiaceae</taxon>
        <taxon>Lentzea</taxon>
    </lineage>
</organism>
<dbReference type="Proteomes" id="UP000481360">
    <property type="component" value="Unassembled WGS sequence"/>
</dbReference>
<feature type="region of interest" description="Disordered" evidence="1">
    <location>
        <begin position="108"/>
        <end position="130"/>
    </location>
</feature>
<dbReference type="EMBL" id="JAAMPJ010000005">
    <property type="protein sequence ID" value="NGY61386.1"/>
    <property type="molecule type" value="Genomic_DNA"/>
</dbReference>
<gene>
    <name evidence="2" type="ORF">G7043_20900</name>
</gene>